<dbReference type="CDD" id="cd00408">
    <property type="entry name" value="DHDPS-like"/>
    <property type="match status" value="1"/>
</dbReference>
<dbReference type="PANTHER" id="PTHR42849:SF1">
    <property type="entry name" value="N-ACETYLNEURAMINATE LYASE"/>
    <property type="match status" value="1"/>
</dbReference>
<dbReference type="PRINTS" id="PR00146">
    <property type="entry name" value="DHPICSNTHASE"/>
</dbReference>
<dbReference type="Proteomes" id="UP000600946">
    <property type="component" value="Unassembled WGS sequence"/>
</dbReference>
<dbReference type="RefSeq" id="WP_308432575.1">
    <property type="nucleotide sequence ID" value="NZ_BMUU01000001.1"/>
</dbReference>
<dbReference type="PIRSF" id="PIRSF001365">
    <property type="entry name" value="DHDPS"/>
    <property type="match status" value="1"/>
</dbReference>
<dbReference type="SUPFAM" id="SSF51569">
    <property type="entry name" value="Aldolase"/>
    <property type="match status" value="1"/>
</dbReference>
<sequence length="279" mass="29231">MSGPRLLAGVTVPLVTPVTDEGEVDGESVARLVASLGPGVDALLPALSTGEGGLLTGRQWRAVVRAFVDGADGLPVLAGILRPTTDEVVARARVAEDLGADAVVATTPYGAEVSQDDMYGHYERIAGATGLPVIVYHERAVSRNVIELDTLLRVCRIPGVAGVKDSAGAANFTRELVAARPGVPVAQGLERLLLDSGPVDGCVLALANVEPALCAALFADPGEQGAAELKDACEKYGLDRDDWFRALKTELKQRGVLRSDREVLPMAGPALRPERRTPS</sequence>
<comment type="similarity">
    <text evidence="2">Belongs to the DapA family.</text>
</comment>
<evidence type="ECO:0000313" key="3">
    <source>
        <dbReference type="EMBL" id="GGY14525.1"/>
    </source>
</evidence>
<comment type="caution">
    <text evidence="3">The sequence shown here is derived from an EMBL/GenBank/DDBJ whole genome shotgun (WGS) entry which is preliminary data.</text>
</comment>
<dbReference type="InterPro" id="IPR002220">
    <property type="entry name" value="DapA-like"/>
</dbReference>
<dbReference type="SMART" id="SM01130">
    <property type="entry name" value="DHDPS"/>
    <property type="match status" value="1"/>
</dbReference>
<dbReference type="PANTHER" id="PTHR42849">
    <property type="entry name" value="N-ACETYLNEURAMINATE LYASE"/>
    <property type="match status" value="1"/>
</dbReference>
<protein>
    <recommendedName>
        <fullName evidence="5">Dihydrodipicolinate synthase family protein</fullName>
    </recommendedName>
</protein>
<keyword evidence="1 2" id="KW-0456">Lyase</keyword>
<name>A0ABQ2ZG71_9ACTN</name>
<accession>A0ABQ2ZG71</accession>
<dbReference type="InterPro" id="IPR013785">
    <property type="entry name" value="Aldolase_TIM"/>
</dbReference>
<proteinExistence type="inferred from homology"/>
<evidence type="ECO:0000256" key="2">
    <source>
        <dbReference type="PIRNR" id="PIRNR001365"/>
    </source>
</evidence>
<evidence type="ECO:0008006" key="5">
    <source>
        <dbReference type="Google" id="ProtNLM"/>
    </source>
</evidence>
<evidence type="ECO:0000313" key="4">
    <source>
        <dbReference type="Proteomes" id="UP000600946"/>
    </source>
</evidence>
<gene>
    <name evidence="3" type="ORF">GCM10010326_02500</name>
</gene>
<reference evidence="4" key="1">
    <citation type="journal article" date="2019" name="Int. J. Syst. Evol. Microbiol.">
        <title>The Global Catalogue of Microorganisms (GCM) 10K type strain sequencing project: providing services to taxonomists for standard genome sequencing and annotation.</title>
        <authorList>
            <consortium name="The Broad Institute Genomics Platform"/>
            <consortium name="The Broad Institute Genome Sequencing Center for Infectious Disease"/>
            <person name="Wu L."/>
            <person name="Ma J."/>
        </authorList>
    </citation>
    <scope>NUCLEOTIDE SEQUENCE [LARGE SCALE GENOMIC DNA]</scope>
    <source>
        <strain evidence="4">JCM 4594</strain>
    </source>
</reference>
<keyword evidence="4" id="KW-1185">Reference proteome</keyword>
<dbReference type="EMBL" id="BMUU01000001">
    <property type="protein sequence ID" value="GGY14525.1"/>
    <property type="molecule type" value="Genomic_DNA"/>
</dbReference>
<evidence type="ECO:0000256" key="1">
    <source>
        <dbReference type="ARBA" id="ARBA00023239"/>
    </source>
</evidence>
<dbReference type="Pfam" id="PF00701">
    <property type="entry name" value="DHDPS"/>
    <property type="match status" value="1"/>
</dbReference>
<dbReference type="Gene3D" id="3.20.20.70">
    <property type="entry name" value="Aldolase class I"/>
    <property type="match status" value="1"/>
</dbReference>
<dbReference type="GeneID" id="96288292"/>
<organism evidence="3 4">
    <name type="scientific">Streptomyces xanthochromogenes</name>
    <dbReference type="NCBI Taxonomy" id="67384"/>
    <lineage>
        <taxon>Bacteria</taxon>
        <taxon>Bacillati</taxon>
        <taxon>Actinomycetota</taxon>
        <taxon>Actinomycetes</taxon>
        <taxon>Kitasatosporales</taxon>
        <taxon>Streptomycetaceae</taxon>
        <taxon>Streptomyces</taxon>
    </lineage>
</organism>